<dbReference type="PANTHER" id="PTHR22674">
    <property type="entry name" value="NTPASE, KAP FAMILY P-LOOP DOMAIN-CONTAINING 1"/>
    <property type="match status" value="1"/>
</dbReference>
<keyword evidence="5" id="KW-1185">Reference proteome</keyword>
<accession>A0ABP0FZ72</accession>
<feature type="transmembrane region" description="Helical" evidence="2">
    <location>
        <begin position="95"/>
        <end position="119"/>
    </location>
</feature>
<feature type="transmembrane region" description="Helical" evidence="2">
    <location>
        <begin position="411"/>
        <end position="432"/>
    </location>
</feature>
<comment type="caution">
    <text evidence="4">The sequence shown here is derived from an EMBL/GenBank/DDBJ whole genome shotgun (WGS) entry which is preliminary data.</text>
</comment>
<evidence type="ECO:0000256" key="2">
    <source>
        <dbReference type="SAM" id="Phobius"/>
    </source>
</evidence>
<protein>
    <recommendedName>
        <fullName evidence="3">KAP NTPase domain-containing protein</fullName>
    </recommendedName>
</protein>
<feature type="compositionally biased region" description="Polar residues" evidence="1">
    <location>
        <begin position="816"/>
        <end position="826"/>
    </location>
</feature>
<evidence type="ECO:0000256" key="1">
    <source>
        <dbReference type="SAM" id="MobiDB-lite"/>
    </source>
</evidence>
<evidence type="ECO:0000313" key="5">
    <source>
        <dbReference type="Proteomes" id="UP001642483"/>
    </source>
</evidence>
<dbReference type="PANTHER" id="PTHR22674:SF6">
    <property type="entry name" value="NTPASE KAP FAMILY P-LOOP DOMAIN-CONTAINING PROTEIN 1"/>
    <property type="match status" value="1"/>
</dbReference>
<reference evidence="4 5" key="1">
    <citation type="submission" date="2024-02" db="EMBL/GenBank/DDBJ databases">
        <authorList>
            <person name="Daric V."/>
            <person name="Darras S."/>
        </authorList>
    </citation>
    <scope>NUCLEOTIDE SEQUENCE [LARGE SCALE GENOMIC DNA]</scope>
</reference>
<feature type="transmembrane region" description="Helical" evidence="2">
    <location>
        <begin position="131"/>
        <end position="152"/>
    </location>
</feature>
<dbReference type="InterPro" id="IPR052754">
    <property type="entry name" value="NTPase_KAP_P-loop"/>
</dbReference>
<sequence length="1269" mass="144543">MPLKENASEVFKSILPQGNILNDNGTDVDHLGHVVYAEALVRQIERIETPMTIGIFAKWGSGKSFLMKQVANLVAMKQMQKETEQENKSPDGHRIIHSTSLVFAVFMLCFVVLFTILSIRPDFVTVNVSVGILRTASLICLICCLFLFLLAVQRLGSDLVKKGSFSYFDILPYAFFTKLPICEKKIAVVRVAPKQKIALQQREVPEKKSPFLGNVESKTENTERKKSSTRRRYIFVHFNAWEYAGCDTLWAGVVTNLADSVENEFGKITARLFRTINLSVIDKETAVNTATSSKLFVRLPAKLEQESDVKNMMKEYGVVRHCKLFNPARHTEFTKKTNNDNNWWEVGYNRAREASAAIKTLSILGIQAQTDKPQANKPDVDSSLADKSQNQRSFWKHYLKHPRVTFKVSNLAWTVLFSIILLLVPAICSYVIATYQSGGTDLSSTTAIVTQILSWLPAGVGIFYGFVKVIWAMFNSQRSRVEKALEGVRRNLAGELGFMNKIKSEVHAMSDLIHTIEFTHNFEYKVIITIDDLDRIPLSKVRSVLEAVSILLSDRHSPFICLIAVDSRVAVRCFEEETEENSKTNGYEYLKKIINLPFCLPEIDTGDKIQFLAGLMDEADDTKDIVAYKTVLEEDILDQRNDAMAPSTRELPNVIFRRQDDIVVLESRKEDHLDALKVQRHIDVIQCPEPTSSKQELRRIDRIQDEQSWLDENVAFKDNEETENDQEIGELRNVKSGSNSSLSSYKPELKGGMSDPSVTFTRLPSSSSWSRNTMILSTTSTPPPSPPVQKSPSVSGSSTKKPKTPISDSLPAPTEPSITHGSSLSGKKTVHGDVPLSALKTISNSYNQLEVAEAPINFHRFLFTCRDFMLENRMVVEHLHRNPRNIKRIFNVISITASIIQCHQRRREKETFLRQMSQGEHSGISADHEKDEQKQQILEARNVYLAQDVVLWVILADQWPYRTSYLLQVIEDADQRTAAGRRSQQIVDSTPLADIYMTVCDELKSSDSPCSLLSLDGDPDILYSYLVNLKEKNRLNKSRVKELLKYTVNLDYSLKQNISHERGMNDMANLTKSKLHKQHKADSLRSLNLFQSNNVQQPPVVKFVESCFRCKQLPQDCMCFEELEKRIGFLQAYLPTCYRCKRIEEECCCMREFLIQISNLYEVMREHQCKIDFIGEDSPCGFCRKGKSEECVCNDEWHRMRDYITSLKGNHLTESDKICYICGNLRAECFCQAYSERFYMYVKETLTVVAQKDNADYLSSFCIDTSCWG</sequence>
<dbReference type="InterPro" id="IPR011646">
    <property type="entry name" value="KAP_P-loop"/>
</dbReference>
<keyword evidence="2" id="KW-1133">Transmembrane helix</keyword>
<evidence type="ECO:0000259" key="3">
    <source>
        <dbReference type="Pfam" id="PF07693"/>
    </source>
</evidence>
<keyword evidence="2" id="KW-0812">Transmembrane</keyword>
<dbReference type="Pfam" id="PF07693">
    <property type="entry name" value="KAP_NTPase"/>
    <property type="match status" value="1"/>
</dbReference>
<feature type="transmembrane region" description="Helical" evidence="2">
    <location>
        <begin position="452"/>
        <end position="474"/>
    </location>
</feature>
<feature type="region of interest" description="Disordered" evidence="1">
    <location>
        <begin position="713"/>
        <end position="829"/>
    </location>
</feature>
<feature type="compositionally biased region" description="Low complexity" evidence="1">
    <location>
        <begin position="790"/>
        <end position="799"/>
    </location>
</feature>
<feature type="compositionally biased region" description="Polar residues" evidence="1">
    <location>
        <begin position="756"/>
        <end position="776"/>
    </location>
</feature>
<name>A0ABP0FZ72_CLALP</name>
<feature type="domain" description="KAP NTPase" evidence="3">
    <location>
        <begin position="36"/>
        <end position="623"/>
    </location>
</feature>
<keyword evidence="2" id="KW-0472">Membrane</keyword>
<dbReference type="Proteomes" id="UP001642483">
    <property type="component" value="Unassembled WGS sequence"/>
</dbReference>
<proteinExistence type="predicted"/>
<evidence type="ECO:0000313" key="4">
    <source>
        <dbReference type="EMBL" id="CAK8684893.1"/>
    </source>
</evidence>
<dbReference type="EMBL" id="CAWYQH010000098">
    <property type="protein sequence ID" value="CAK8684893.1"/>
    <property type="molecule type" value="Genomic_DNA"/>
</dbReference>
<gene>
    <name evidence="4" type="ORF">CVLEPA_LOCUS15996</name>
</gene>
<organism evidence="4 5">
    <name type="scientific">Clavelina lepadiformis</name>
    <name type="common">Light-bulb sea squirt</name>
    <name type="synonym">Ascidia lepadiformis</name>
    <dbReference type="NCBI Taxonomy" id="159417"/>
    <lineage>
        <taxon>Eukaryota</taxon>
        <taxon>Metazoa</taxon>
        <taxon>Chordata</taxon>
        <taxon>Tunicata</taxon>
        <taxon>Ascidiacea</taxon>
        <taxon>Aplousobranchia</taxon>
        <taxon>Clavelinidae</taxon>
        <taxon>Clavelina</taxon>
    </lineage>
</organism>